<dbReference type="EMBL" id="CM042016">
    <property type="protein sequence ID" value="KAI3701120.1"/>
    <property type="molecule type" value="Genomic_DNA"/>
</dbReference>
<organism evidence="1 2">
    <name type="scientific">Cichorium intybus</name>
    <name type="common">Chicory</name>
    <dbReference type="NCBI Taxonomy" id="13427"/>
    <lineage>
        <taxon>Eukaryota</taxon>
        <taxon>Viridiplantae</taxon>
        <taxon>Streptophyta</taxon>
        <taxon>Embryophyta</taxon>
        <taxon>Tracheophyta</taxon>
        <taxon>Spermatophyta</taxon>
        <taxon>Magnoliopsida</taxon>
        <taxon>eudicotyledons</taxon>
        <taxon>Gunneridae</taxon>
        <taxon>Pentapetalae</taxon>
        <taxon>asterids</taxon>
        <taxon>campanulids</taxon>
        <taxon>Asterales</taxon>
        <taxon>Asteraceae</taxon>
        <taxon>Cichorioideae</taxon>
        <taxon>Cichorieae</taxon>
        <taxon>Cichoriinae</taxon>
        <taxon>Cichorium</taxon>
    </lineage>
</organism>
<evidence type="ECO:0000313" key="2">
    <source>
        <dbReference type="Proteomes" id="UP001055811"/>
    </source>
</evidence>
<dbReference type="Proteomes" id="UP001055811">
    <property type="component" value="Linkage Group LG08"/>
</dbReference>
<reference evidence="2" key="1">
    <citation type="journal article" date="2022" name="Mol. Ecol. Resour.">
        <title>The genomes of chicory, endive, great burdock and yacon provide insights into Asteraceae palaeo-polyploidization history and plant inulin production.</title>
        <authorList>
            <person name="Fan W."/>
            <person name="Wang S."/>
            <person name="Wang H."/>
            <person name="Wang A."/>
            <person name="Jiang F."/>
            <person name="Liu H."/>
            <person name="Zhao H."/>
            <person name="Xu D."/>
            <person name="Zhang Y."/>
        </authorList>
    </citation>
    <scope>NUCLEOTIDE SEQUENCE [LARGE SCALE GENOMIC DNA]</scope>
    <source>
        <strain evidence="2">cv. Punajuju</strain>
    </source>
</reference>
<proteinExistence type="predicted"/>
<keyword evidence="2" id="KW-1185">Reference proteome</keyword>
<sequence length="119" mass="13084">MVDAVTRPEIPLRFALFLEHALFPYYHRSSGEVSSLVSTAGIDLARTPSSRILGLLEFSMMSTLSFSLISIPGRNVYVGVLKLCHSMLPDHPDVLMYLLIYEGDGGGGVIKNVEKKDLT</sequence>
<protein>
    <submittedName>
        <fullName evidence="1">Uncharacterized protein</fullName>
    </submittedName>
</protein>
<reference evidence="1 2" key="2">
    <citation type="journal article" date="2022" name="Mol. Ecol. Resour.">
        <title>The genomes of chicory, endive, great burdock and yacon provide insights into Asteraceae paleo-polyploidization history and plant inulin production.</title>
        <authorList>
            <person name="Fan W."/>
            <person name="Wang S."/>
            <person name="Wang H."/>
            <person name="Wang A."/>
            <person name="Jiang F."/>
            <person name="Liu H."/>
            <person name="Zhao H."/>
            <person name="Xu D."/>
            <person name="Zhang Y."/>
        </authorList>
    </citation>
    <scope>NUCLEOTIDE SEQUENCE [LARGE SCALE GENOMIC DNA]</scope>
    <source>
        <strain evidence="2">cv. Punajuju</strain>
        <tissue evidence="1">Leaves</tissue>
    </source>
</reference>
<evidence type="ECO:0000313" key="1">
    <source>
        <dbReference type="EMBL" id="KAI3701120.1"/>
    </source>
</evidence>
<name>A0ACB8ZTX6_CICIN</name>
<accession>A0ACB8ZTX6</accession>
<comment type="caution">
    <text evidence="1">The sequence shown here is derived from an EMBL/GenBank/DDBJ whole genome shotgun (WGS) entry which is preliminary data.</text>
</comment>
<gene>
    <name evidence="1" type="ORF">L2E82_45765</name>
</gene>